<protein>
    <submittedName>
        <fullName evidence="1">Uncharacterized protein</fullName>
    </submittedName>
</protein>
<comment type="caution">
    <text evidence="1">The sequence shown here is derived from an EMBL/GenBank/DDBJ whole genome shotgun (WGS) entry which is preliminary data.</text>
</comment>
<organism evidence="1 2">
    <name type="scientific">Treponema saccharophilum DSM 2985</name>
    <dbReference type="NCBI Taxonomy" id="907348"/>
    <lineage>
        <taxon>Bacteria</taxon>
        <taxon>Pseudomonadati</taxon>
        <taxon>Spirochaetota</taxon>
        <taxon>Spirochaetia</taxon>
        <taxon>Spirochaetales</taxon>
        <taxon>Treponemataceae</taxon>
        <taxon>Treponema</taxon>
    </lineage>
</organism>
<sequence>MIYDFDLIKSFLSDYDLEIEEDDGMLSVRLFDDVRMYVFNCPSENDNRITFSGAWHCHDGFYFFNKDGFYIELSYLDFLEELVSGNIIFCLQYIDGELKDIYPYHIKYFDEEALKYMSENEELRLRRFFAKKVEK</sequence>
<proteinExistence type="predicted"/>
<gene>
    <name evidence="1" type="ORF">TresaDRAFT_1312</name>
</gene>
<dbReference type="STRING" id="907348.TresaDRAFT_1312"/>
<accession>H7EM12</accession>
<dbReference type="PATRIC" id="fig|907348.3.peg.1961"/>
<dbReference type="Proteomes" id="UP000003571">
    <property type="component" value="Unassembled WGS sequence"/>
</dbReference>
<evidence type="ECO:0000313" key="2">
    <source>
        <dbReference type="Proteomes" id="UP000003571"/>
    </source>
</evidence>
<evidence type="ECO:0000313" key="1">
    <source>
        <dbReference type="EMBL" id="EIC01420.1"/>
    </source>
</evidence>
<dbReference type="EMBL" id="AGRW01000050">
    <property type="protein sequence ID" value="EIC01420.1"/>
    <property type="molecule type" value="Genomic_DNA"/>
</dbReference>
<name>H7EM12_9SPIR</name>
<dbReference type="AlphaFoldDB" id="H7EM12"/>
<keyword evidence="2" id="KW-1185">Reference proteome</keyword>
<reference evidence="1 2" key="1">
    <citation type="submission" date="2011-09" db="EMBL/GenBank/DDBJ databases">
        <title>The draft genome of Treponema saccharophilum DSM 2985.</title>
        <authorList>
            <consortium name="US DOE Joint Genome Institute (JGI-PGF)"/>
            <person name="Lucas S."/>
            <person name="Copeland A."/>
            <person name="Lapidus A."/>
            <person name="Glavina del Rio T."/>
            <person name="Dalin E."/>
            <person name="Tice H."/>
            <person name="Bruce D."/>
            <person name="Goodwin L."/>
            <person name="Pitluck S."/>
            <person name="Peters L."/>
            <person name="Kyrpides N."/>
            <person name="Mavromatis K."/>
            <person name="Ivanova N."/>
            <person name="Markowitz V."/>
            <person name="Cheng J.-F."/>
            <person name="Hugenholtz P."/>
            <person name="Woyke T."/>
            <person name="Wu D."/>
            <person name="Gronow S."/>
            <person name="Wellnitz S."/>
            <person name="Brambilla E."/>
            <person name="Klenk H.-P."/>
            <person name="Eisen J.A."/>
        </authorList>
    </citation>
    <scope>NUCLEOTIDE SEQUENCE [LARGE SCALE GENOMIC DNA]</scope>
    <source>
        <strain evidence="1 2">DSM 2985</strain>
    </source>
</reference>
<dbReference type="RefSeq" id="WP_002705169.1">
    <property type="nucleotide sequence ID" value="NZ_AGRW01000050.1"/>
</dbReference>